<proteinExistence type="predicted"/>
<gene>
    <name evidence="1" type="ORF">R3P38DRAFT_3231663</name>
</gene>
<sequence>MLSTIRRLFGAVLAVLTPETEFFAAHRRISQHHDLPWLRLPDQFSRNSPAPRPEAARPQIGGTRITWEWLTSINRRECLYRFRFFPEQI</sequence>
<comment type="caution">
    <text evidence="1">The sequence shown here is derived from an EMBL/GenBank/DDBJ whole genome shotgun (WGS) entry which is preliminary data.</text>
</comment>
<keyword evidence="2" id="KW-1185">Reference proteome</keyword>
<name>A0AAV9ZJQ3_9AGAR</name>
<reference evidence="1 2" key="1">
    <citation type="journal article" date="2024" name="J Genomics">
        <title>Draft genome sequencing and assembly of Favolaschia claudopus CIRM-BRFM 2984 isolated from oak limbs.</title>
        <authorList>
            <person name="Navarro D."/>
            <person name="Drula E."/>
            <person name="Chaduli D."/>
            <person name="Cazenave R."/>
            <person name="Ahrendt S."/>
            <person name="Wang J."/>
            <person name="Lipzen A."/>
            <person name="Daum C."/>
            <person name="Barry K."/>
            <person name="Grigoriev I.V."/>
            <person name="Favel A."/>
            <person name="Rosso M.N."/>
            <person name="Martin F."/>
        </authorList>
    </citation>
    <scope>NUCLEOTIDE SEQUENCE [LARGE SCALE GENOMIC DNA]</scope>
    <source>
        <strain evidence="1 2">CIRM-BRFM 2984</strain>
    </source>
</reference>
<protein>
    <submittedName>
        <fullName evidence="1">Uncharacterized protein</fullName>
    </submittedName>
</protein>
<dbReference type="AlphaFoldDB" id="A0AAV9ZJQ3"/>
<evidence type="ECO:0000313" key="1">
    <source>
        <dbReference type="EMBL" id="KAK6984441.1"/>
    </source>
</evidence>
<organism evidence="1 2">
    <name type="scientific">Favolaschia claudopus</name>
    <dbReference type="NCBI Taxonomy" id="2862362"/>
    <lineage>
        <taxon>Eukaryota</taxon>
        <taxon>Fungi</taxon>
        <taxon>Dikarya</taxon>
        <taxon>Basidiomycota</taxon>
        <taxon>Agaricomycotina</taxon>
        <taxon>Agaricomycetes</taxon>
        <taxon>Agaricomycetidae</taxon>
        <taxon>Agaricales</taxon>
        <taxon>Marasmiineae</taxon>
        <taxon>Mycenaceae</taxon>
        <taxon>Favolaschia</taxon>
    </lineage>
</organism>
<dbReference type="Proteomes" id="UP001362999">
    <property type="component" value="Unassembled WGS sequence"/>
</dbReference>
<accession>A0AAV9ZJQ3</accession>
<dbReference type="EMBL" id="JAWWNJ010000137">
    <property type="protein sequence ID" value="KAK6984441.1"/>
    <property type="molecule type" value="Genomic_DNA"/>
</dbReference>
<evidence type="ECO:0000313" key="2">
    <source>
        <dbReference type="Proteomes" id="UP001362999"/>
    </source>
</evidence>